<dbReference type="EMBL" id="BK061780">
    <property type="protein sequence ID" value="DAZ90745.1"/>
    <property type="molecule type" value="Viral_cRNA"/>
</dbReference>
<evidence type="ECO:0000256" key="23">
    <source>
        <dbReference type="ARBA" id="ARBA00031012"/>
    </source>
</evidence>
<sequence>MDISDFLNYNTSDGELAPDELALGDLHLGNAINLDQVREALYPGTSVYNIDIPHYIHGDVSALYNFTKRTKYEIVLGFLEPSLKMQRVGGDLGVLSVHIYKEISRIVSSGMENRKYHIPITIYDTAKNMPDIKTYFRWLYCFDLILKILCAKSEMQRGGGVSPYPEIKIDRGDILASINIEDISLDFRCRRNCSIILDHNEQKSYFGNTDSLLLLLDTLGQRICLYVSNTIAQSFGVLGNNHQTVLDSILSVGDDILRKFRNDGYDLIGMYEAIVVSTILKKSPDGVVDHNMFYNSCMDEISDMEIGQAEPEELVHYVNLWTETLEQCEHSELSNLFCLYRCWGHPVVNIKKGMEKVHKIGTEIKVTPKFVEDITLYQFRKMFLISYFARENDYPPHRLSGNVDESYVLKQIFNKHPIDDRHPGFDVIDFKDVTIKQIWNVPMTYDLCHILNDKAVSANRDELISSIKSGHGTSCGDHRRGIIRWLKNESINCRALLDSIDKDGLPENECIIGMYEKEREIKITARMFSLMSERMRYYFVLTEEMIANHILPFFPEITMKDSLNVLLKKMWTIGGIGKDSGLDTNINIDFSKWNLNMRDDPTKGVFKQIDMMFGYNNLISRTHEIFSKSYIYSCSGKYLPMVSNGQLVDDPPMAYRGHLGGFEGLRQKGWTIWTVVYLVYMAELQHLKIKLMGQGDNQIVRILMPSERWKSYELSEDKMRREASRITNSYTSSMNQHFQMAKLPIKVRETWTSTKLFMYGKMMLHSGNVMPQWYKKILRSYALSNEGQLTLAGVVGTIATNMSAAAGASDSPDVMYLIYLILAEWSLSYLLAYHPFTRKQIYLTHDSHVKIPGVRLNREFRIRSVNPTVLTVAMLTIPTAIGGSVTIPLTGFIMRGFPDHASEGYAWVKMLKEVESPYKFIFDNWYTFLQNPTIEPDMLLQSPWSLNHYRPPTPGLQSRDSVREWLLNGQFNNNQFIRESNSVLNNFDRKAVCNTILTDPMNPLVSSEILSTFPHVYLDGVFRRVENTRTIKKLTLKQGTKTRIIAKLMEHEHNHLLYIYWRSYQTGRSFSSCATKQARDARNVGWGRTITGLTTPHPLELCLGTQCGSKSLCETAKDYIYVRVDQQGDFAPYLGSKIRNKVISEQDIDARREPLISFGSRICRQSQWIGLGKNIMDLIMRNIELVCDTSIYDTFLDSDPKGNYSSGSVDHRFNPAGASEGVFINYSPQLGMKVYMSSDNMEKYGRGQSNYTLHFQALYCWIQYQFCRNFSSIYVHQHLECEDCIVPTHELMEDLTRPYPYFEKTHRTEVAESIRRALGFINKRGRLEFQPKRDITSFEAPLENLSELQCRSGLTWTLALRISFKFIYGNESGSRDLGVEDLQEYPRIYSYRIYRDQLIKNIGIILIFLGAYELDVIPESYELAKVRKYILTKINRLPLDYFKGLAGLMLGRTDSDPKMSDYFVTNVYPESVLGTLRMTKNALLNYIPTIGRVTTDPMGLLPLCSSAISVKHYMTLISIRALVTYRCEYFFRYFHDTIDENLKGILTCPHEHGLRLYKRTPIVKCSLDKLSKRANVIKQQKKPEKFPNLEFLSMSTPIRVRELISPTCLRVPPTQLPSEPIFQEYGINLPTKSVYKWVATLSHIPERKHIIVLGDGTGGTSFIASSRYPNSKVYPLCLFEHYKMIPQDLGCLIPTLSRGISNISGHLLLQIPDNILNDDWVSSMNSEISLMGGNNVMLICDIEGVDCIEVLKKLSLLPTDVFLVIKCYDSDLISNTSRVPGFYDMRISCNSHSNSHYGEVFITGYPRKTLVPDEFSLRNGINNIRLFCRSLNIEQIREETAVIENQYPGLVRQSIILSINHLNSLKLLVTTDHLRLPSLELWSYVLQYINNHYKVRADKILVRDGRVLTPSLYKDLGRGMYIILCSISDTLAHTEIPGWSLVKVSQEEFKYGRPLLLMPVSEGPNMFEVTRKDMQAIRTIISYRVKTGCQTESLEFPITPRSWLTCATKVRSFTASLSSYADSDSLDIYETE</sequence>
<dbReference type="GO" id="GO:0030430">
    <property type="term" value="C:host cell cytoplasm"/>
    <property type="evidence" value="ECO:0007669"/>
    <property type="project" value="UniProtKB-SubCell"/>
</dbReference>
<evidence type="ECO:0000256" key="4">
    <source>
        <dbReference type="ARBA" id="ARBA00012582"/>
    </source>
</evidence>
<feature type="transmembrane region" description="Helical" evidence="27">
    <location>
        <begin position="814"/>
        <end position="833"/>
    </location>
</feature>
<evidence type="ECO:0000256" key="21">
    <source>
        <dbReference type="ARBA" id="ARBA00026099"/>
    </source>
</evidence>
<evidence type="ECO:0000256" key="17">
    <source>
        <dbReference type="ARBA" id="ARBA00023200"/>
    </source>
</evidence>
<feature type="domain" description="Mononegavirus-type SAM-dependent 2'-O-MTase" evidence="29">
    <location>
        <begin position="1625"/>
        <end position="1803"/>
    </location>
</feature>
<evidence type="ECO:0000256" key="24">
    <source>
        <dbReference type="ARBA" id="ARBA00047332"/>
    </source>
</evidence>
<reference evidence="30" key="1">
    <citation type="journal article" date="2022" name="bioRxiv">
        <title>Unlocking the hidden genetic diversity of varicosaviruses, the neglected plant rhabdoviruses.</title>
        <authorList>
            <person name="Bejerman N."/>
            <person name="Dietzgen R.G."/>
            <person name="Debat H."/>
        </authorList>
    </citation>
    <scope>NUCLEOTIDE SEQUENCE</scope>
</reference>
<evidence type="ECO:0000256" key="10">
    <source>
        <dbReference type="ARBA" id="ARBA00022695"/>
    </source>
</evidence>
<dbReference type="PROSITE" id="PS50526">
    <property type="entry name" value="RDRP_SSRNA_NEG_NONSEG"/>
    <property type="match status" value="1"/>
</dbReference>
<dbReference type="GO" id="GO:0005524">
    <property type="term" value="F:ATP binding"/>
    <property type="evidence" value="ECO:0007669"/>
    <property type="project" value="UniProtKB-KW"/>
</dbReference>
<keyword evidence="17" id="KW-1035">Host cytoplasm</keyword>
<keyword evidence="15" id="KW-0693">Viral RNA replication</keyword>
<evidence type="ECO:0000256" key="26">
    <source>
        <dbReference type="ARBA" id="ARBA00048548"/>
    </source>
</evidence>
<comment type="catalytic activity">
    <reaction evidence="24">
        <text>a 5'-end (5'-triphosphoguanosine)-adenylyl-adenylyl-cytidylyl-adenosine in mRNA + S-adenosyl-L-methionine = a 5'-end (5'-triphosphoguanosine)-(2'-O-methyladenylyl)-adenylyl-cytidylyl-adenosine in mRNA + S-adenosyl-L-homocysteine + H(+)</text>
        <dbReference type="Rhea" id="RHEA:65380"/>
        <dbReference type="Rhea" id="RHEA-COMP:16797"/>
        <dbReference type="Rhea" id="RHEA-COMP:16801"/>
        <dbReference type="ChEBI" id="CHEBI:15378"/>
        <dbReference type="ChEBI" id="CHEBI:57856"/>
        <dbReference type="ChEBI" id="CHEBI:59789"/>
        <dbReference type="ChEBI" id="CHEBI:156482"/>
        <dbReference type="ChEBI" id="CHEBI:156484"/>
    </reaction>
</comment>
<keyword evidence="16" id="KW-0506">mRNA capping</keyword>
<keyword evidence="10" id="KW-0548">Nucleotidyltransferase</keyword>
<evidence type="ECO:0000256" key="20">
    <source>
        <dbReference type="ARBA" id="ARBA00024499"/>
    </source>
</evidence>
<name>A0A9N6YIW9_9RHAB</name>
<keyword evidence="27" id="KW-0812">Transmembrane</keyword>
<organism evidence="30">
    <name type="scientific">Luffa virus 1</name>
    <dbReference type="NCBI Taxonomy" id="2977973"/>
    <lineage>
        <taxon>Viruses</taxon>
        <taxon>Riboviria</taxon>
        <taxon>Orthornavirae</taxon>
        <taxon>Negarnaviricota</taxon>
        <taxon>Haploviricotina</taxon>
        <taxon>Monjiviricetes</taxon>
        <taxon>Mononegavirales</taxon>
        <taxon>Rhabdoviridae</taxon>
        <taxon>Betarhabdovirinae</taxon>
        <taxon>Varicosavirus</taxon>
        <taxon>Varicosavirus luffae</taxon>
    </lineage>
</organism>
<keyword evidence="14" id="KW-0946">Virion</keyword>
<evidence type="ECO:0000256" key="13">
    <source>
        <dbReference type="ARBA" id="ARBA00022840"/>
    </source>
</evidence>
<dbReference type="InterPro" id="IPR014023">
    <property type="entry name" value="Mononeg_RNA_pol_cat"/>
</dbReference>
<evidence type="ECO:0000259" key="28">
    <source>
        <dbReference type="PROSITE" id="PS50526"/>
    </source>
</evidence>
<feature type="transmembrane region" description="Helical" evidence="27">
    <location>
        <begin position="868"/>
        <end position="894"/>
    </location>
</feature>
<keyword evidence="6" id="KW-0489">Methyltransferase</keyword>
<comment type="catalytic activity">
    <reaction evidence="25">
        <text>a 5'-end (5'-triphosphoguanosine)-adenylyl-adenylyl-cytidylyl-adenosine in mRNA + 2 S-adenosyl-L-methionine = a 5'-end (N(7)-methyl 5'-triphosphoguanosine)-(2'-O-methyladenylyl)-adenylyl-cytidylyl-adenosine in mRNA + 2 S-adenosyl-L-homocysteine + H(+)</text>
        <dbReference type="Rhea" id="RHEA:65376"/>
        <dbReference type="Rhea" id="RHEA-COMP:16797"/>
        <dbReference type="Rhea" id="RHEA-COMP:16798"/>
        <dbReference type="ChEBI" id="CHEBI:15378"/>
        <dbReference type="ChEBI" id="CHEBI:57856"/>
        <dbReference type="ChEBI" id="CHEBI:59789"/>
        <dbReference type="ChEBI" id="CHEBI:156483"/>
        <dbReference type="ChEBI" id="CHEBI:156484"/>
        <dbReference type="EC" id="2.1.1.375"/>
    </reaction>
</comment>
<evidence type="ECO:0000256" key="7">
    <source>
        <dbReference type="ARBA" id="ARBA00022664"/>
    </source>
</evidence>
<dbReference type="InterPro" id="IPR026890">
    <property type="entry name" value="Mononeg_mRNAcap"/>
</dbReference>
<comment type="catalytic activity">
    <reaction evidence="26">
        <text>GTP + H2O = GDP + phosphate + H(+)</text>
        <dbReference type="Rhea" id="RHEA:19669"/>
        <dbReference type="ChEBI" id="CHEBI:15377"/>
        <dbReference type="ChEBI" id="CHEBI:15378"/>
        <dbReference type="ChEBI" id="CHEBI:37565"/>
        <dbReference type="ChEBI" id="CHEBI:43474"/>
        <dbReference type="ChEBI" id="CHEBI:58189"/>
    </reaction>
</comment>
<dbReference type="PROSITE" id="PS51590">
    <property type="entry name" value="SAM_MT_MNV_L"/>
    <property type="match status" value="1"/>
</dbReference>
<dbReference type="InterPro" id="IPR025786">
    <property type="entry name" value="Mononega_L_MeTrfase"/>
</dbReference>
<dbReference type="GO" id="GO:0003968">
    <property type="term" value="F:RNA-directed RNA polymerase activity"/>
    <property type="evidence" value="ECO:0007669"/>
    <property type="project" value="UniProtKB-KW"/>
</dbReference>
<evidence type="ECO:0000256" key="6">
    <source>
        <dbReference type="ARBA" id="ARBA00022603"/>
    </source>
</evidence>
<evidence type="ECO:0000256" key="8">
    <source>
        <dbReference type="ARBA" id="ARBA00022679"/>
    </source>
</evidence>
<evidence type="ECO:0000256" key="15">
    <source>
        <dbReference type="ARBA" id="ARBA00022953"/>
    </source>
</evidence>
<evidence type="ECO:0000256" key="12">
    <source>
        <dbReference type="ARBA" id="ARBA00022801"/>
    </source>
</evidence>
<accession>A0A9N6YIW9</accession>
<protein>
    <recommendedName>
        <fullName evidence="23">Replicase</fullName>
        <ecNumber evidence="21">2.1.1.375</ecNumber>
        <ecNumber evidence="3">2.7.7.48</ecNumber>
        <ecNumber evidence="4">2.7.7.88</ecNumber>
    </recommendedName>
    <alternativeName>
        <fullName evidence="22">Transcriptase</fullName>
    </alternativeName>
</protein>
<dbReference type="GO" id="GO:0044423">
    <property type="term" value="C:virion component"/>
    <property type="evidence" value="ECO:0007669"/>
    <property type="project" value="UniProtKB-KW"/>
</dbReference>
<proteinExistence type="predicted"/>
<keyword evidence="27" id="KW-1133">Transmembrane helix</keyword>
<keyword evidence="8" id="KW-0808">Transferase</keyword>
<keyword evidence="5" id="KW-0696">RNA-directed RNA polymerase</keyword>
<evidence type="ECO:0000259" key="29">
    <source>
        <dbReference type="PROSITE" id="PS51590"/>
    </source>
</evidence>
<keyword evidence="9" id="KW-0949">S-adenosyl-L-methionine</keyword>
<evidence type="ECO:0000256" key="2">
    <source>
        <dbReference type="ARBA" id="ARBA00004328"/>
    </source>
</evidence>
<evidence type="ECO:0000256" key="14">
    <source>
        <dbReference type="ARBA" id="ARBA00022844"/>
    </source>
</evidence>
<evidence type="ECO:0000256" key="9">
    <source>
        <dbReference type="ARBA" id="ARBA00022691"/>
    </source>
</evidence>
<comment type="subcellular location">
    <subcellularLocation>
        <location evidence="1">Host cytoplasm</location>
    </subcellularLocation>
    <subcellularLocation>
        <location evidence="2">Virion</location>
    </subcellularLocation>
</comment>
<keyword evidence="13" id="KW-0067">ATP-binding</keyword>
<dbReference type="Pfam" id="PF00946">
    <property type="entry name" value="Mononeg_RNA_pol"/>
    <property type="match status" value="1"/>
</dbReference>
<dbReference type="EC" id="2.1.1.375" evidence="21"/>
<keyword evidence="12" id="KW-0378">Hydrolase</keyword>
<keyword evidence="11" id="KW-0547">Nucleotide-binding</keyword>
<feature type="domain" description="RdRp catalytic" evidence="28">
    <location>
        <begin position="582"/>
        <end position="767"/>
    </location>
</feature>
<evidence type="ECO:0000256" key="5">
    <source>
        <dbReference type="ARBA" id="ARBA00022484"/>
    </source>
</evidence>
<evidence type="ECO:0000256" key="27">
    <source>
        <dbReference type="SAM" id="Phobius"/>
    </source>
</evidence>
<dbReference type="EC" id="2.7.7.88" evidence="4"/>
<keyword evidence="27" id="KW-0472">Membrane</keyword>
<evidence type="ECO:0000256" key="18">
    <source>
        <dbReference type="ARBA" id="ARBA00023268"/>
    </source>
</evidence>
<keyword evidence="18" id="KW-0511">Multifunctional enzyme</keyword>
<dbReference type="GO" id="GO:0004482">
    <property type="term" value="F:mRNA 5'-cap (guanine-N7-)-methyltransferase activity"/>
    <property type="evidence" value="ECO:0007669"/>
    <property type="project" value="InterPro"/>
</dbReference>
<dbReference type="GO" id="GO:0016787">
    <property type="term" value="F:hydrolase activity"/>
    <property type="evidence" value="ECO:0007669"/>
    <property type="project" value="UniProtKB-KW"/>
</dbReference>
<evidence type="ECO:0000256" key="16">
    <source>
        <dbReference type="ARBA" id="ARBA00023042"/>
    </source>
</evidence>
<evidence type="ECO:0000256" key="11">
    <source>
        <dbReference type="ARBA" id="ARBA00022741"/>
    </source>
</evidence>
<evidence type="ECO:0000313" key="30">
    <source>
        <dbReference type="EMBL" id="DAZ90745.1"/>
    </source>
</evidence>
<dbReference type="EC" id="2.7.7.48" evidence="3"/>
<comment type="catalytic activity">
    <reaction evidence="19">
        <text>a 5'-end triphospho-adenylyl-adenylyl-cytidylyl-adenosine in mRNA + GDP + H(+) = a 5'-end (5'-triphosphoguanosine)-adenylyl-adenylyl-cytidylyl-adenosine in mRNA + diphosphate</text>
        <dbReference type="Rhea" id="RHEA:65436"/>
        <dbReference type="Rhea" id="RHEA-COMP:16797"/>
        <dbReference type="Rhea" id="RHEA-COMP:16799"/>
        <dbReference type="ChEBI" id="CHEBI:15378"/>
        <dbReference type="ChEBI" id="CHEBI:33019"/>
        <dbReference type="ChEBI" id="CHEBI:58189"/>
        <dbReference type="ChEBI" id="CHEBI:156484"/>
        <dbReference type="ChEBI" id="CHEBI:156503"/>
        <dbReference type="EC" id="2.7.7.88"/>
    </reaction>
</comment>
<evidence type="ECO:0000256" key="1">
    <source>
        <dbReference type="ARBA" id="ARBA00004192"/>
    </source>
</evidence>
<evidence type="ECO:0000256" key="22">
    <source>
        <dbReference type="ARBA" id="ARBA00030436"/>
    </source>
</evidence>
<evidence type="ECO:0000256" key="25">
    <source>
        <dbReference type="ARBA" id="ARBA00047370"/>
    </source>
</evidence>
<dbReference type="Pfam" id="PF14318">
    <property type="entry name" value="Mononeg_mRNAcap"/>
    <property type="match status" value="1"/>
</dbReference>
<comment type="catalytic activity">
    <reaction evidence="20">
        <text>a 5'-end (5'-triphosphoguanosine)-(2'-O-methyladenylyl)-adenylyl-cytidylyl-adenosine in mRNA + S-adenosyl-L-methionine = a 5'-end (N(7)-methyl 5'-triphosphoguanosine)-(2'-O-methyladenylyl)-adenylyl-cytidylyl-adenosine in mRNA + S-adenosyl-L-homocysteine</text>
        <dbReference type="Rhea" id="RHEA:65440"/>
        <dbReference type="Rhea" id="RHEA-COMP:16798"/>
        <dbReference type="Rhea" id="RHEA-COMP:16801"/>
        <dbReference type="ChEBI" id="CHEBI:57856"/>
        <dbReference type="ChEBI" id="CHEBI:59789"/>
        <dbReference type="ChEBI" id="CHEBI:156482"/>
        <dbReference type="ChEBI" id="CHEBI:156483"/>
    </reaction>
</comment>
<evidence type="ECO:0000256" key="19">
    <source>
        <dbReference type="ARBA" id="ARBA00024494"/>
    </source>
</evidence>
<keyword evidence="7" id="KW-0507">mRNA processing</keyword>
<evidence type="ECO:0000256" key="3">
    <source>
        <dbReference type="ARBA" id="ARBA00012494"/>
    </source>
</evidence>